<keyword evidence="2" id="KW-1185">Reference proteome</keyword>
<accession>A0ABP7TM00</accession>
<protein>
    <recommendedName>
        <fullName evidence="3">Polymer-forming cytoskeletal protein</fullName>
    </recommendedName>
</protein>
<sequence length="161" mass="16909">MIRFGHRGNDVPAPEAFGYFPADLGTLPGAIRRTDSLTLIKGDCTLPAGHIYKGSLVVTGRLIIGNHTTVIGDIKVREGIIVGNAARIIGSLICEERIYLLDHTEVAGPLISETDIVLGAGAVIGRIDAPTTISAENIIAKSGAVSHGSIWARNVGFVWAS</sequence>
<name>A0ABP7TM00_9BURK</name>
<gene>
    <name evidence="1" type="ORF">GCM10022212_28000</name>
</gene>
<evidence type="ECO:0000313" key="1">
    <source>
        <dbReference type="EMBL" id="GAA4028236.1"/>
    </source>
</evidence>
<dbReference type="SUPFAM" id="SSF51161">
    <property type="entry name" value="Trimeric LpxA-like enzymes"/>
    <property type="match status" value="1"/>
</dbReference>
<evidence type="ECO:0000313" key="2">
    <source>
        <dbReference type="Proteomes" id="UP001501353"/>
    </source>
</evidence>
<organism evidence="1 2">
    <name type="scientific">Actimicrobium antarcticum</name>
    <dbReference type="NCBI Taxonomy" id="1051899"/>
    <lineage>
        <taxon>Bacteria</taxon>
        <taxon>Pseudomonadati</taxon>
        <taxon>Pseudomonadota</taxon>
        <taxon>Betaproteobacteria</taxon>
        <taxon>Burkholderiales</taxon>
        <taxon>Oxalobacteraceae</taxon>
        <taxon>Actimicrobium</taxon>
    </lineage>
</organism>
<dbReference type="InterPro" id="IPR011004">
    <property type="entry name" value="Trimer_LpxA-like_sf"/>
</dbReference>
<comment type="caution">
    <text evidence="1">The sequence shown here is derived from an EMBL/GenBank/DDBJ whole genome shotgun (WGS) entry which is preliminary data.</text>
</comment>
<evidence type="ECO:0008006" key="3">
    <source>
        <dbReference type="Google" id="ProtNLM"/>
    </source>
</evidence>
<proteinExistence type="predicted"/>
<dbReference type="Proteomes" id="UP001501353">
    <property type="component" value="Unassembled WGS sequence"/>
</dbReference>
<dbReference type="EMBL" id="BAAAZE010000011">
    <property type="protein sequence ID" value="GAA4028236.1"/>
    <property type="molecule type" value="Genomic_DNA"/>
</dbReference>
<reference evidence="2" key="1">
    <citation type="journal article" date="2019" name="Int. J. Syst. Evol. Microbiol.">
        <title>The Global Catalogue of Microorganisms (GCM) 10K type strain sequencing project: providing services to taxonomists for standard genome sequencing and annotation.</title>
        <authorList>
            <consortium name="The Broad Institute Genomics Platform"/>
            <consortium name="The Broad Institute Genome Sequencing Center for Infectious Disease"/>
            <person name="Wu L."/>
            <person name="Ma J."/>
        </authorList>
    </citation>
    <scope>NUCLEOTIDE SEQUENCE [LARGE SCALE GENOMIC DNA]</scope>
    <source>
        <strain evidence="2">JCM 16673</strain>
    </source>
</reference>